<dbReference type="EMBL" id="LN853995">
    <property type="protein sequence ID" value="CRY97265.1"/>
    <property type="molecule type" value="Genomic_DNA"/>
</dbReference>
<dbReference type="AlphaFoldDB" id="A0A0H5Q790"/>
<sequence length="221" mass="23474">MAYRPHTLITLAGRLAEQSVADEIWQIGVRGLNPAGGDTPVDPAEFANLAAAVQPGLATWFASAGAKIPVLVNYQQLKIVNIGADGKYTSEPYTPVFSPITGNSATHGIGPSFLSLAYSWETGVVGRRGKRGRVYPPNFGQTFVQDTAQVSAASITATGVAAKAFLAALDQSGDEFQFQPAVVSSLGPWGYINKIRIGNVMDVQRRRKDAVAETYADTAFP</sequence>
<organism evidence="1">
    <name type="scientific">uncultured prokaryote</name>
    <dbReference type="NCBI Taxonomy" id="198431"/>
    <lineage>
        <taxon>unclassified sequences</taxon>
        <taxon>environmental samples</taxon>
    </lineage>
</organism>
<evidence type="ECO:0000313" key="1">
    <source>
        <dbReference type="EMBL" id="CRY97265.1"/>
    </source>
</evidence>
<name>A0A0H5Q790_9ZZZZ</name>
<protein>
    <submittedName>
        <fullName evidence="1">Uncharacterized protein</fullName>
    </submittedName>
</protein>
<proteinExistence type="predicted"/>
<reference evidence="1" key="2">
    <citation type="submission" date="2015-07" db="EMBL/GenBank/DDBJ databases">
        <title>Plasmids, circular viruses and viroids from rat gut.</title>
        <authorList>
            <person name="Jorgensen T.J."/>
            <person name="Hansen M.A."/>
            <person name="Xu Z."/>
            <person name="Tabak M.A."/>
            <person name="Sorensen S.J."/>
            <person name="Hansen L.H."/>
        </authorList>
    </citation>
    <scope>NUCLEOTIDE SEQUENCE</scope>
    <source>
        <strain evidence="1">RGFK1454</strain>
    </source>
</reference>
<accession>A0A0H5Q790</accession>
<reference evidence="1" key="1">
    <citation type="submission" date="2015-06" db="EMBL/GenBank/DDBJ databases">
        <authorList>
            <person name="Joergensen T."/>
        </authorList>
    </citation>
    <scope>NUCLEOTIDE SEQUENCE</scope>
    <source>
        <strain evidence="1">RGFK1454</strain>
    </source>
</reference>